<organism evidence="1 2">
    <name type="scientific">Nocardioides abyssi</name>
    <dbReference type="NCBI Taxonomy" id="3058370"/>
    <lineage>
        <taxon>Bacteria</taxon>
        <taxon>Bacillati</taxon>
        <taxon>Actinomycetota</taxon>
        <taxon>Actinomycetes</taxon>
        <taxon>Propionibacteriales</taxon>
        <taxon>Nocardioidaceae</taxon>
        <taxon>Nocardioides</taxon>
    </lineage>
</organism>
<reference evidence="1" key="1">
    <citation type="submission" date="2023-06" db="EMBL/GenBank/DDBJ databases">
        <title>Draft genome sequence of Nocardioides sp. SOB72.</title>
        <authorList>
            <person name="Zhang G."/>
        </authorList>
    </citation>
    <scope>NUCLEOTIDE SEQUENCE</scope>
    <source>
        <strain evidence="1">SOB72</strain>
    </source>
</reference>
<evidence type="ECO:0000313" key="2">
    <source>
        <dbReference type="Proteomes" id="UP001168537"/>
    </source>
</evidence>
<protein>
    <submittedName>
        <fullName evidence="1">Uncharacterized protein</fullName>
    </submittedName>
</protein>
<gene>
    <name evidence="1" type="ORF">QWY29_12520</name>
</gene>
<proteinExistence type="predicted"/>
<keyword evidence="2" id="KW-1185">Reference proteome</keyword>
<comment type="caution">
    <text evidence="1">The sequence shown here is derived from an EMBL/GenBank/DDBJ whole genome shotgun (WGS) entry which is preliminary data.</text>
</comment>
<name>A0ABT8EVH7_9ACTN</name>
<evidence type="ECO:0000313" key="1">
    <source>
        <dbReference type="EMBL" id="MDN4162180.1"/>
    </source>
</evidence>
<dbReference type="RefSeq" id="WP_300961332.1">
    <property type="nucleotide sequence ID" value="NZ_JAUHJR010000004.1"/>
</dbReference>
<sequence>MTSDLEATTDDLLNTIRELWQRAQGGDELAPPEGFGQAVTSIKDTDIAEATGLDLDPVREYLDNADGTQLVVGRDGDTRTVQGLL</sequence>
<dbReference type="Proteomes" id="UP001168537">
    <property type="component" value="Unassembled WGS sequence"/>
</dbReference>
<accession>A0ABT8EVH7</accession>
<dbReference type="EMBL" id="JAUHJR010000004">
    <property type="protein sequence ID" value="MDN4162180.1"/>
    <property type="molecule type" value="Genomic_DNA"/>
</dbReference>